<dbReference type="PANTHER" id="PTHR48100">
    <property type="entry name" value="BROAD-SPECIFICITY PHOSPHATASE YOR283W-RELATED"/>
    <property type="match status" value="1"/>
</dbReference>
<sequence length="197" mass="23045">MELYLIRHTTPEIPKGICYGQTDIPLISDFNSEFQFLLQKINVVFDLIYSSPSSRCRKLSEFLNNEYLSKLEYSDLLMELDFGSWEGKPWSEIPKKEYSYWAKDFVNFKVPNGESYQGLYERVSKFLDKILHSFSDEKIGIVTHAGVIRTALCKLLNIPLERGFYFDLNYGSINKILIEKDGKDGKDFFSKLIFWNL</sequence>
<dbReference type="InterPro" id="IPR029033">
    <property type="entry name" value="His_PPase_superfam"/>
</dbReference>
<dbReference type="CDD" id="cd07067">
    <property type="entry name" value="HP_PGM_like"/>
    <property type="match status" value="1"/>
</dbReference>
<dbReference type="PANTHER" id="PTHR48100:SF59">
    <property type="entry name" value="ADENOSYLCOBALAMIN_ALPHA-RIBAZOLE PHOSPHATASE"/>
    <property type="match status" value="1"/>
</dbReference>
<reference evidence="2 3" key="1">
    <citation type="submission" date="2017-11" db="EMBL/GenBank/DDBJ databases">
        <authorList>
            <person name="Lechat P."/>
        </authorList>
    </citation>
    <scope>NUCLEOTIDE SEQUENCE [LARGE SCALE GENOMIC DNA]</scope>
    <source>
        <strain evidence="2">L495</strain>
    </source>
</reference>
<comment type="caution">
    <text evidence="2">The sequence shown here is derived from an EMBL/GenBank/DDBJ whole genome shotgun (WGS) entry which is preliminary data.</text>
</comment>
<evidence type="ECO:0000256" key="1">
    <source>
        <dbReference type="NCBIfam" id="TIGR03162"/>
    </source>
</evidence>
<dbReference type="Proteomes" id="UP000234460">
    <property type="component" value="Chromosome LMANV2"/>
</dbReference>
<dbReference type="Gene3D" id="3.40.50.1240">
    <property type="entry name" value="Phosphoglycerate mutase-like"/>
    <property type="match status" value="1"/>
</dbReference>
<dbReference type="InterPro" id="IPR050275">
    <property type="entry name" value="PGM_Phosphatase"/>
</dbReference>
<accession>A0AAQ1NYM1</accession>
<dbReference type="Pfam" id="PF00300">
    <property type="entry name" value="His_Phos_1"/>
    <property type="match status" value="1"/>
</dbReference>
<dbReference type="InterPro" id="IPR017578">
    <property type="entry name" value="Ribazole_CobC"/>
</dbReference>
<dbReference type="GO" id="GO:0009236">
    <property type="term" value="P:cobalamin biosynthetic process"/>
    <property type="evidence" value="ECO:0007669"/>
    <property type="project" value="UniProtKB-UniRule"/>
</dbReference>
<dbReference type="InterPro" id="IPR013078">
    <property type="entry name" value="His_Pase_superF_clade-1"/>
</dbReference>
<organism evidence="2 3">
    <name type="scientific">Leptospira interrogans serovar Manilae</name>
    <dbReference type="NCBI Taxonomy" id="214675"/>
    <lineage>
        <taxon>Bacteria</taxon>
        <taxon>Pseudomonadati</taxon>
        <taxon>Spirochaetota</taxon>
        <taxon>Spirochaetia</taxon>
        <taxon>Leptospirales</taxon>
        <taxon>Leptospiraceae</taxon>
        <taxon>Leptospira</taxon>
    </lineage>
</organism>
<dbReference type="AlphaFoldDB" id="A0AAQ1NYM1"/>
<evidence type="ECO:0000313" key="3">
    <source>
        <dbReference type="Proteomes" id="UP000234460"/>
    </source>
</evidence>
<protein>
    <recommendedName>
        <fullName evidence="1">Alpha-ribazole phosphatase</fullName>
        <ecNumber evidence="1">3.1.3.73</ecNumber>
    </recommendedName>
</protein>
<dbReference type="SUPFAM" id="SSF53254">
    <property type="entry name" value="Phosphoglycerate mutase-like"/>
    <property type="match status" value="1"/>
</dbReference>
<dbReference type="SMART" id="SM00855">
    <property type="entry name" value="PGAM"/>
    <property type="match status" value="1"/>
</dbReference>
<proteinExistence type="predicted"/>
<keyword evidence="2" id="KW-0378">Hydrolase</keyword>
<dbReference type="EC" id="3.1.3.73" evidence="1"/>
<evidence type="ECO:0000313" key="2">
    <source>
        <dbReference type="EMBL" id="SOR61721.1"/>
    </source>
</evidence>
<dbReference type="EMBL" id="OEJX01000027">
    <property type="protein sequence ID" value="SOR61721.1"/>
    <property type="molecule type" value="Genomic_DNA"/>
</dbReference>
<dbReference type="GO" id="GO:0005737">
    <property type="term" value="C:cytoplasm"/>
    <property type="evidence" value="ECO:0007669"/>
    <property type="project" value="TreeGrafter"/>
</dbReference>
<name>A0AAQ1NYM1_LEPIR</name>
<dbReference type="GO" id="GO:0043755">
    <property type="term" value="F:alpha-ribazole phosphatase activity"/>
    <property type="evidence" value="ECO:0007669"/>
    <property type="project" value="UniProtKB-UniRule"/>
</dbReference>
<gene>
    <name evidence="2" type="primary">cobC</name>
    <name evidence="2" type="ORF">LMANV2_330073</name>
</gene>
<dbReference type="RefSeq" id="WP_000424901.1">
    <property type="nucleotide sequence ID" value="NZ_CP011931.1"/>
</dbReference>
<dbReference type="NCBIfam" id="TIGR03162">
    <property type="entry name" value="ribazole_cobC"/>
    <property type="match status" value="1"/>
</dbReference>